<dbReference type="InterPro" id="IPR013766">
    <property type="entry name" value="Thioredoxin_domain"/>
</dbReference>
<dbReference type="SUPFAM" id="SSF52833">
    <property type="entry name" value="Thioredoxin-like"/>
    <property type="match status" value="1"/>
</dbReference>
<dbReference type="PANTHER" id="PTHR45663">
    <property type="entry name" value="GEO12009P1"/>
    <property type="match status" value="1"/>
</dbReference>
<gene>
    <name evidence="3" type="ORF">BB31_40320</name>
</gene>
<dbReference type="GO" id="GO:0015035">
    <property type="term" value="F:protein-disulfide reductase activity"/>
    <property type="evidence" value="ECO:0007669"/>
    <property type="project" value="TreeGrafter"/>
</dbReference>
<evidence type="ECO:0000313" key="4">
    <source>
        <dbReference type="Proteomes" id="UP000256220"/>
    </source>
</evidence>
<dbReference type="PANTHER" id="PTHR45663:SF40">
    <property type="entry name" value="THIOREDOXIN 2"/>
    <property type="match status" value="1"/>
</dbReference>
<dbReference type="Gene3D" id="3.40.30.10">
    <property type="entry name" value="Glutaredoxin"/>
    <property type="match status" value="1"/>
</dbReference>
<evidence type="ECO:0000256" key="1">
    <source>
        <dbReference type="ARBA" id="ARBA00023157"/>
    </source>
</evidence>
<dbReference type="EMBL" id="JFBM01000059">
    <property type="protein sequence ID" value="KFU75662.1"/>
    <property type="molecule type" value="Genomic_DNA"/>
</dbReference>
<evidence type="ECO:0000259" key="2">
    <source>
        <dbReference type="PROSITE" id="PS51352"/>
    </source>
</evidence>
<dbReference type="InterPro" id="IPR017937">
    <property type="entry name" value="Thioredoxin_CS"/>
</dbReference>
<name>A0A2P2FG14_AMYLU</name>
<dbReference type="GO" id="GO:0005829">
    <property type="term" value="C:cytosol"/>
    <property type="evidence" value="ECO:0007669"/>
    <property type="project" value="TreeGrafter"/>
</dbReference>
<organism evidence="3 4">
    <name type="scientific">Amycolatopsis lurida NRRL 2430</name>
    <dbReference type="NCBI Taxonomy" id="1460371"/>
    <lineage>
        <taxon>Bacteria</taxon>
        <taxon>Bacillati</taxon>
        <taxon>Actinomycetota</taxon>
        <taxon>Actinomycetes</taxon>
        <taxon>Pseudonocardiales</taxon>
        <taxon>Pseudonocardiaceae</taxon>
        <taxon>Amycolatopsis</taxon>
    </lineage>
</organism>
<keyword evidence="4" id="KW-1185">Reference proteome</keyword>
<dbReference type="PROSITE" id="PS51352">
    <property type="entry name" value="THIOREDOXIN_2"/>
    <property type="match status" value="1"/>
</dbReference>
<proteinExistence type="predicted"/>
<evidence type="ECO:0000313" key="3">
    <source>
        <dbReference type="EMBL" id="KFU75662.1"/>
    </source>
</evidence>
<accession>A0A2P2FG14</accession>
<dbReference type="CDD" id="cd02947">
    <property type="entry name" value="TRX_family"/>
    <property type="match status" value="1"/>
</dbReference>
<dbReference type="PROSITE" id="PS00194">
    <property type="entry name" value="THIOREDOXIN_1"/>
    <property type="match status" value="1"/>
</dbReference>
<dbReference type="AlphaFoldDB" id="A0A2P2FG14"/>
<reference evidence="3 4" key="1">
    <citation type="journal article" date="2014" name="Genome Announc.">
        <title>Draft Genome Sequence of Amycolatopsis lurida NRRL 2430, Producer of the Glycopeptide Family Antibiotic Ristocetin.</title>
        <authorList>
            <person name="Kwun M.J."/>
            <person name="Hong H.J."/>
        </authorList>
    </citation>
    <scope>NUCLEOTIDE SEQUENCE [LARGE SCALE GENOMIC DNA]</scope>
    <source>
        <strain evidence="3 4">NRRL 2430</strain>
    </source>
</reference>
<sequence length="127" mass="13318">MVALDVEKFNEMTKFDGVVVIHLSAAWCTPCKAFNAVFDKTAGNHDDVVFASLDTDTQPELGAAFNVKSIPTIAVLRGGALIFTHEGSLSEKALSDVIRQAGEADLEAIRKSVAAAGVAKLGKSGGR</sequence>
<feature type="domain" description="Thioredoxin" evidence="2">
    <location>
        <begin position="1"/>
        <end position="103"/>
    </location>
</feature>
<dbReference type="Proteomes" id="UP000256220">
    <property type="component" value="Unassembled WGS sequence"/>
</dbReference>
<comment type="caution">
    <text evidence="3">The sequence shown here is derived from an EMBL/GenBank/DDBJ whole genome shotgun (WGS) entry which is preliminary data.</text>
</comment>
<protein>
    <recommendedName>
        <fullName evidence="2">Thioredoxin domain-containing protein</fullName>
    </recommendedName>
</protein>
<dbReference type="InterPro" id="IPR036249">
    <property type="entry name" value="Thioredoxin-like_sf"/>
</dbReference>
<keyword evidence="1" id="KW-1015">Disulfide bond</keyword>
<dbReference type="Pfam" id="PF00085">
    <property type="entry name" value="Thioredoxin"/>
    <property type="match status" value="1"/>
</dbReference>